<dbReference type="OrthoDB" id="432685at2759"/>
<dbReference type="EMBL" id="LSSN01000381">
    <property type="protein sequence ID" value="OMJ24243.1"/>
    <property type="molecule type" value="Genomic_DNA"/>
</dbReference>
<dbReference type="PANTHER" id="PTHR30028:SF0">
    <property type="entry name" value="PROTEIN ALUMINUM SENSITIVE 3"/>
    <property type="match status" value="1"/>
</dbReference>
<dbReference type="GO" id="GO:0005886">
    <property type="term" value="C:plasma membrane"/>
    <property type="evidence" value="ECO:0007669"/>
    <property type="project" value="TreeGrafter"/>
</dbReference>
<organism evidence="7 8">
    <name type="scientific">Smittium culicis</name>
    <dbReference type="NCBI Taxonomy" id="133412"/>
    <lineage>
        <taxon>Eukaryota</taxon>
        <taxon>Fungi</taxon>
        <taxon>Fungi incertae sedis</taxon>
        <taxon>Zoopagomycota</taxon>
        <taxon>Kickxellomycotina</taxon>
        <taxon>Harpellomycetes</taxon>
        <taxon>Harpellales</taxon>
        <taxon>Legeriomycetaceae</taxon>
        <taxon>Smittium</taxon>
    </lineage>
</organism>
<dbReference type="PANTHER" id="PTHR30028">
    <property type="entry name" value="UPF0014 INNER MEMBRANE PROTEIN YBBM-RELATED"/>
    <property type="match status" value="1"/>
</dbReference>
<evidence type="ECO:0000256" key="1">
    <source>
        <dbReference type="ARBA" id="ARBA00004141"/>
    </source>
</evidence>
<comment type="similarity">
    <text evidence="2">Belongs to the UPF0014 family.</text>
</comment>
<feature type="transmembrane region" description="Helical" evidence="6">
    <location>
        <begin position="46"/>
        <end position="68"/>
    </location>
</feature>
<evidence type="ECO:0000313" key="8">
    <source>
        <dbReference type="Proteomes" id="UP000187283"/>
    </source>
</evidence>
<feature type="transmembrane region" description="Helical" evidence="6">
    <location>
        <begin position="138"/>
        <end position="157"/>
    </location>
</feature>
<evidence type="ECO:0000256" key="3">
    <source>
        <dbReference type="ARBA" id="ARBA00022692"/>
    </source>
</evidence>
<keyword evidence="8" id="KW-1185">Reference proteome</keyword>
<keyword evidence="3 6" id="KW-0812">Transmembrane</keyword>
<evidence type="ECO:0000256" key="5">
    <source>
        <dbReference type="ARBA" id="ARBA00023136"/>
    </source>
</evidence>
<feature type="transmembrane region" description="Helical" evidence="6">
    <location>
        <begin position="74"/>
        <end position="92"/>
    </location>
</feature>
<evidence type="ECO:0000313" key="7">
    <source>
        <dbReference type="EMBL" id="OMJ24243.1"/>
    </source>
</evidence>
<dbReference type="Pfam" id="PF03649">
    <property type="entry name" value="UPF0014"/>
    <property type="match status" value="1"/>
</dbReference>
<feature type="transmembrane region" description="Helical" evidence="6">
    <location>
        <begin position="235"/>
        <end position="260"/>
    </location>
</feature>
<evidence type="ECO:0000256" key="6">
    <source>
        <dbReference type="SAM" id="Phobius"/>
    </source>
</evidence>
<sequence>MDFSPLRRKDISDDPIYWSNVLIAATLLSVNLLLSKVLELKIGKSLLISAVRCLVQLWVMALVLKEVLMTENTLYSLLITTVLACLAAYEVTYWRIEEKIPGMYVCVFVSIFSSSLLIGTLGNHFAMNTHPAWAAYKFIPTIGMLLGNTMVGVIFGVKSIIRSCSQEGDQIELMLAYGATRTEVAKPVLSKAMKAALVPTINSMSVTGLISIPGMMTGQILAGADVMQAAHYQQIIMFLISATTCVGSITACLFVLASLIDNKPRLRADRIKLHSDI</sequence>
<reference evidence="7 8" key="1">
    <citation type="submission" date="2017-01" db="EMBL/GenBank/DDBJ databases">
        <authorList>
            <person name="Mah S.A."/>
            <person name="Swanson W.J."/>
            <person name="Moy G.W."/>
            <person name="Vacquier V.D."/>
        </authorList>
    </citation>
    <scope>NUCLEOTIDE SEQUENCE [LARGE SCALE GENOMIC DNA]</scope>
    <source>
        <strain evidence="7 8">GSMNP</strain>
    </source>
</reference>
<dbReference type="AlphaFoldDB" id="A0A1R1YBH0"/>
<keyword evidence="5 6" id="KW-0472">Membrane</keyword>
<comment type="subcellular location">
    <subcellularLocation>
        <location evidence="1">Membrane</location>
        <topology evidence="1">Multi-pass membrane protein</topology>
    </subcellularLocation>
</comment>
<feature type="transmembrane region" description="Helical" evidence="6">
    <location>
        <begin position="196"/>
        <end position="215"/>
    </location>
</feature>
<proteinExistence type="inferred from homology"/>
<feature type="transmembrane region" description="Helical" evidence="6">
    <location>
        <begin position="104"/>
        <end position="126"/>
    </location>
</feature>
<keyword evidence="4 6" id="KW-1133">Transmembrane helix</keyword>
<name>A0A1R1YBH0_9FUNG</name>
<comment type="caution">
    <text evidence="7">The sequence shown here is derived from an EMBL/GenBank/DDBJ whole genome shotgun (WGS) entry which is preliminary data.</text>
</comment>
<gene>
    <name evidence="7" type="ORF">AYI70_g1717</name>
</gene>
<accession>A0A1R1YBH0</accession>
<protein>
    <submittedName>
        <fullName evidence="7">UPF0014 membrane protein</fullName>
    </submittedName>
</protein>
<evidence type="ECO:0000256" key="4">
    <source>
        <dbReference type="ARBA" id="ARBA00022989"/>
    </source>
</evidence>
<dbReference type="Proteomes" id="UP000187283">
    <property type="component" value="Unassembled WGS sequence"/>
</dbReference>
<dbReference type="InterPro" id="IPR005226">
    <property type="entry name" value="UPF0014_fam"/>
</dbReference>
<feature type="transmembrane region" description="Helical" evidence="6">
    <location>
        <begin position="16"/>
        <end position="34"/>
    </location>
</feature>
<evidence type="ECO:0000256" key="2">
    <source>
        <dbReference type="ARBA" id="ARBA00005268"/>
    </source>
</evidence>